<evidence type="ECO:0000313" key="4">
    <source>
        <dbReference type="Proteomes" id="UP001596500"/>
    </source>
</evidence>
<dbReference type="PANTHER" id="PTHR34219:SF1">
    <property type="entry name" value="PEPSY DOMAIN-CONTAINING PROTEIN"/>
    <property type="match status" value="1"/>
</dbReference>
<feature type="transmembrane region" description="Helical" evidence="1">
    <location>
        <begin position="32"/>
        <end position="56"/>
    </location>
</feature>
<evidence type="ECO:0000256" key="1">
    <source>
        <dbReference type="SAM" id="Phobius"/>
    </source>
</evidence>
<dbReference type="Pfam" id="PF03929">
    <property type="entry name" value="PepSY_TM"/>
    <property type="match status" value="1"/>
</dbReference>
<dbReference type="InterPro" id="IPR005625">
    <property type="entry name" value="PepSY-ass_TM"/>
</dbReference>
<feature type="transmembrane region" description="Helical" evidence="1">
    <location>
        <begin position="161"/>
        <end position="181"/>
    </location>
</feature>
<sequence length="460" mass="51509">MATSAQTVQDHPSNPKEEQGKVKQLYSAIWRWHFYAGIIFAPFIVMLSITGAIYLFKTQIENWMYQDFYYIQAGQQKVQPSAQLAEVKKAYPKGTITSYQPSFEANRTSQVGVQNSKQSFTVFVNPYDGKIVGQLNDEDRLMGKIEKLHGELMVGTVGDRLVELAACWAIILLITGIYLWWPRERKALYGILIPRLSKGKRLFWRDMHAVTAFWLSAFVALLIITGLPWSGLMGDMINRVATATHTGYPPFLWGAKPESTIPTKDVAKVAWAAEQLPVPSSSSGIQPISVEQVMKITEEKKVYPGYNINFPEGEKGVYTVSVYPDQPENQATIHIDQYSGKVLADLRFKDYGPLAKVISIGIALHEGHYFGFFNQILGLVTCLGLIAVAGSGLVMWWKRRPQGKLGAPSLPKNFKMMRWVAIIIIALGVLFPLVGVSLIIALLLDFLVVRKIPKVKQWVG</sequence>
<accession>A0ABW2RH06</accession>
<dbReference type="PANTHER" id="PTHR34219">
    <property type="entry name" value="IRON-REGULATED INNER MEMBRANE PROTEIN-RELATED"/>
    <property type="match status" value="1"/>
</dbReference>
<keyword evidence="1" id="KW-0472">Membrane</keyword>
<proteinExistence type="predicted"/>
<feature type="transmembrane region" description="Helical" evidence="1">
    <location>
        <begin position="376"/>
        <end position="397"/>
    </location>
</feature>
<gene>
    <name evidence="3" type="ORF">ACFQNG_03750</name>
</gene>
<comment type="caution">
    <text evidence="3">The sequence shown here is derived from an EMBL/GenBank/DDBJ whole genome shotgun (WGS) entry which is preliminary data.</text>
</comment>
<dbReference type="Proteomes" id="UP001596500">
    <property type="component" value="Unassembled WGS sequence"/>
</dbReference>
<reference evidence="4" key="1">
    <citation type="journal article" date="2019" name="Int. J. Syst. Evol. Microbiol.">
        <title>The Global Catalogue of Microorganisms (GCM) 10K type strain sequencing project: providing services to taxonomists for standard genome sequencing and annotation.</title>
        <authorList>
            <consortium name="The Broad Institute Genomics Platform"/>
            <consortium name="The Broad Institute Genome Sequencing Center for Infectious Disease"/>
            <person name="Wu L."/>
            <person name="Ma J."/>
        </authorList>
    </citation>
    <scope>NUCLEOTIDE SEQUENCE [LARGE SCALE GENOMIC DNA]</scope>
    <source>
        <strain evidence="4">CGMCC 1.12942</strain>
    </source>
</reference>
<dbReference type="Pfam" id="PF03413">
    <property type="entry name" value="PepSY"/>
    <property type="match status" value="2"/>
</dbReference>
<organism evidence="3 4">
    <name type="scientific">Laceyella putida</name>
    <dbReference type="NCBI Taxonomy" id="110101"/>
    <lineage>
        <taxon>Bacteria</taxon>
        <taxon>Bacillati</taxon>
        <taxon>Bacillota</taxon>
        <taxon>Bacilli</taxon>
        <taxon>Bacillales</taxon>
        <taxon>Thermoactinomycetaceae</taxon>
        <taxon>Laceyella</taxon>
    </lineage>
</organism>
<evidence type="ECO:0000259" key="2">
    <source>
        <dbReference type="Pfam" id="PF03413"/>
    </source>
</evidence>
<protein>
    <submittedName>
        <fullName evidence="3">PepSY-associated TM helix domain-containing protein</fullName>
    </submittedName>
</protein>
<feature type="domain" description="PepSY" evidence="2">
    <location>
        <begin position="287"/>
        <end position="345"/>
    </location>
</feature>
<dbReference type="InterPro" id="IPR025711">
    <property type="entry name" value="PepSY"/>
</dbReference>
<keyword evidence="1" id="KW-0812">Transmembrane</keyword>
<feature type="transmembrane region" description="Helical" evidence="1">
    <location>
        <begin position="207"/>
        <end position="229"/>
    </location>
</feature>
<keyword evidence="4" id="KW-1185">Reference proteome</keyword>
<dbReference type="RefSeq" id="WP_379863519.1">
    <property type="nucleotide sequence ID" value="NZ_JBHTBW010000008.1"/>
</dbReference>
<evidence type="ECO:0000313" key="3">
    <source>
        <dbReference type="EMBL" id="MFC7440277.1"/>
    </source>
</evidence>
<dbReference type="EMBL" id="JBHTBW010000008">
    <property type="protein sequence ID" value="MFC7440277.1"/>
    <property type="molecule type" value="Genomic_DNA"/>
</dbReference>
<keyword evidence="1" id="KW-1133">Transmembrane helix</keyword>
<feature type="domain" description="PepSY" evidence="2">
    <location>
        <begin position="81"/>
        <end position="134"/>
    </location>
</feature>
<name>A0ABW2RH06_9BACL</name>
<feature type="transmembrane region" description="Helical" evidence="1">
    <location>
        <begin position="417"/>
        <end position="448"/>
    </location>
</feature>